<comment type="caution">
    <text evidence="2">The sequence shown here is derived from an EMBL/GenBank/DDBJ whole genome shotgun (WGS) entry which is preliminary data.</text>
</comment>
<dbReference type="InterPro" id="IPR036390">
    <property type="entry name" value="WH_DNA-bd_sf"/>
</dbReference>
<dbReference type="CDD" id="cd00090">
    <property type="entry name" value="HTH_ARSR"/>
    <property type="match status" value="1"/>
</dbReference>
<comment type="similarity">
    <text evidence="1">Belongs to the ROK (NagC/XylR) family.</text>
</comment>
<dbReference type="Proteomes" id="UP000032544">
    <property type="component" value="Unassembled WGS sequence"/>
</dbReference>
<dbReference type="PANTHER" id="PTHR18964">
    <property type="entry name" value="ROK (REPRESSOR, ORF, KINASE) FAMILY"/>
    <property type="match status" value="1"/>
</dbReference>
<protein>
    <recommendedName>
        <fullName evidence="4">ROK family transcriptional regulator</fullName>
    </recommendedName>
</protein>
<dbReference type="AlphaFoldDB" id="A0A0D8JA22"/>
<evidence type="ECO:0000313" key="3">
    <source>
        <dbReference type="Proteomes" id="UP000032544"/>
    </source>
</evidence>
<dbReference type="InterPro" id="IPR036388">
    <property type="entry name" value="WH-like_DNA-bd_sf"/>
</dbReference>
<dbReference type="GO" id="GO:0006355">
    <property type="term" value="P:regulation of DNA-templated transcription"/>
    <property type="evidence" value="ECO:0007669"/>
    <property type="project" value="UniProtKB-ARBA"/>
</dbReference>
<reference evidence="2 3" key="1">
    <citation type="submission" date="2014-09" db="EMBL/GenBank/DDBJ databases">
        <title>Draft Genome Sequence of Draconibacterium sp. JN14CK-3.</title>
        <authorList>
            <person name="Dong C."/>
            <person name="Lai Q."/>
            <person name="Shao Z."/>
        </authorList>
    </citation>
    <scope>NUCLEOTIDE SEQUENCE [LARGE SCALE GENOMIC DNA]</scope>
    <source>
        <strain evidence="2 3">JN14CK-3</strain>
    </source>
</reference>
<dbReference type="Pfam" id="PF00480">
    <property type="entry name" value="ROK"/>
    <property type="match status" value="1"/>
</dbReference>
<dbReference type="Gene3D" id="3.30.420.40">
    <property type="match status" value="2"/>
</dbReference>
<dbReference type="Gene3D" id="1.10.10.10">
    <property type="entry name" value="Winged helix-like DNA-binding domain superfamily/Winged helix DNA-binding domain"/>
    <property type="match status" value="1"/>
</dbReference>
<dbReference type="PANTHER" id="PTHR18964:SF149">
    <property type="entry name" value="BIFUNCTIONAL UDP-N-ACETYLGLUCOSAMINE 2-EPIMERASE_N-ACETYLMANNOSAMINE KINASE"/>
    <property type="match status" value="1"/>
</dbReference>
<accession>A0A0D8JA22</accession>
<dbReference type="PATRIC" id="fig|1544798.3.peg.2988"/>
<sequence length="408" mass="44785">MILLENIKGKKLTGNALKNYRRKKKILSLLYENDTLSATFLSKQIGVSLPTAISLLKDLGESKLVEVRGSGESKGGRRPTLFGLKRDSIFVISCELGRFNGKIGVYNSHNELAAPITVVETSIDDDDLVDKLYAEARHILEVNNIDYSRVFAVGTAMPGLVDSINGINYTIKKEAYRNVADRLSMKFGKMVYINNDARMEAYGEFIFGAAKDHNDAVIINWNWGLGIGLILGGKLYNGATGFAGELSHTKFEEDGDLCICGKRGCLETVVSASVLIQRAKDAISAGKISQLTNRFQYKIEELQPKDVIDAAKLGDELAITLLSEVGQALGKALSNTIQLLNPDIIVIGGIVSRANQYILTPIQQAINQHCLEQISGNIEIVISENWEQSGLLGMTAKLFQKLFSDMYK</sequence>
<dbReference type="SUPFAM" id="SSF53067">
    <property type="entry name" value="Actin-like ATPase domain"/>
    <property type="match status" value="2"/>
</dbReference>
<proteinExistence type="inferred from homology"/>
<name>A0A0D8JA22_9BACT</name>
<gene>
    <name evidence="2" type="ORF">LH29_14130</name>
</gene>
<dbReference type="SUPFAM" id="SSF46785">
    <property type="entry name" value="Winged helix' DNA-binding domain"/>
    <property type="match status" value="1"/>
</dbReference>
<dbReference type="EMBL" id="JRHC01000003">
    <property type="protein sequence ID" value="KJF43371.1"/>
    <property type="molecule type" value="Genomic_DNA"/>
</dbReference>
<organism evidence="2 3">
    <name type="scientific">Draconibacterium sediminis</name>
    <dbReference type="NCBI Taxonomy" id="1544798"/>
    <lineage>
        <taxon>Bacteria</taxon>
        <taxon>Pseudomonadati</taxon>
        <taxon>Bacteroidota</taxon>
        <taxon>Bacteroidia</taxon>
        <taxon>Marinilabiliales</taxon>
        <taxon>Prolixibacteraceae</taxon>
        <taxon>Draconibacterium</taxon>
    </lineage>
</organism>
<evidence type="ECO:0008006" key="4">
    <source>
        <dbReference type="Google" id="ProtNLM"/>
    </source>
</evidence>
<dbReference type="RefSeq" id="WP_045030652.1">
    <property type="nucleotide sequence ID" value="NZ_JRHC01000003.1"/>
</dbReference>
<dbReference type="InterPro" id="IPR011991">
    <property type="entry name" value="ArsR-like_HTH"/>
</dbReference>
<dbReference type="InterPro" id="IPR043129">
    <property type="entry name" value="ATPase_NBD"/>
</dbReference>
<dbReference type="STRING" id="1544798.LH29_14130"/>
<dbReference type="OrthoDB" id="9810372at2"/>
<evidence type="ECO:0000256" key="1">
    <source>
        <dbReference type="ARBA" id="ARBA00006479"/>
    </source>
</evidence>
<dbReference type="InterPro" id="IPR000600">
    <property type="entry name" value="ROK"/>
</dbReference>
<evidence type="ECO:0000313" key="2">
    <source>
        <dbReference type="EMBL" id="KJF43371.1"/>
    </source>
</evidence>
<keyword evidence="3" id="KW-1185">Reference proteome</keyword>